<dbReference type="WBParaSite" id="GPLIN_001437600">
    <property type="protein sequence ID" value="GPLIN_001437600"/>
    <property type="gene ID" value="GPLIN_001437600"/>
</dbReference>
<feature type="region of interest" description="Disordered" evidence="4">
    <location>
        <begin position="1"/>
        <end position="26"/>
    </location>
</feature>
<accession>A0A183CNB9</accession>
<organism evidence="6 7">
    <name type="scientific">Globodera pallida</name>
    <name type="common">Potato cyst nematode worm</name>
    <name type="synonym">Heterodera pallida</name>
    <dbReference type="NCBI Taxonomy" id="36090"/>
    <lineage>
        <taxon>Eukaryota</taxon>
        <taxon>Metazoa</taxon>
        <taxon>Ecdysozoa</taxon>
        <taxon>Nematoda</taxon>
        <taxon>Chromadorea</taxon>
        <taxon>Rhabditida</taxon>
        <taxon>Tylenchina</taxon>
        <taxon>Tylenchomorpha</taxon>
        <taxon>Tylenchoidea</taxon>
        <taxon>Heteroderidae</taxon>
        <taxon>Heteroderinae</taxon>
        <taxon>Globodera</taxon>
    </lineage>
</organism>
<dbReference type="InterPro" id="IPR036388">
    <property type="entry name" value="WH-like_DNA-bd_sf"/>
</dbReference>
<dbReference type="GO" id="GO:0003677">
    <property type="term" value="F:DNA binding"/>
    <property type="evidence" value="ECO:0007669"/>
    <property type="project" value="UniProtKB-KW"/>
</dbReference>
<keyword evidence="6" id="KW-1185">Reference proteome</keyword>
<feature type="compositionally biased region" description="Basic residues" evidence="4">
    <location>
        <begin position="1"/>
        <end position="10"/>
    </location>
</feature>
<dbReference type="Gene3D" id="1.10.10.10">
    <property type="entry name" value="Winged helix-like DNA-binding domain superfamily/Winged helix DNA-binding domain"/>
    <property type="match status" value="1"/>
</dbReference>
<reference evidence="6" key="1">
    <citation type="submission" date="2013-12" db="EMBL/GenBank/DDBJ databases">
        <authorList>
            <person name="Aslett M."/>
        </authorList>
    </citation>
    <scope>NUCLEOTIDE SEQUENCE [LARGE SCALE GENOMIC DNA]</scope>
    <source>
        <strain evidence="6">Lindley</strain>
    </source>
</reference>
<dbReference type="InterPro" id="IPR036390">
    <property type="entry name" value="WH_DNA-bd_sf"/>
</dbReference>
<reference evidence="7" key="3">
    <citation type="submission" date="2016-06" db="UniProtKB">
        <authorList>
            <consortium name="WormBaseParasite"/>
        </authorList>
    </citation>
    <scope>IDENTIFICATION</scope>
</reference>
<dbReference type="Proteomes" id="UP000050741">
    <property type="component" value="Unassembled WGS sequence"/>
</dbReference>
<dbReference type="AlphaFoldDB" id="A0A183CNB9"/>
<sequence length="313" mass="34136">MPCRPPRRAARGRDVERDQPLDRRRLVVEQPAVERHAGIVDEQGDRPIGRQPLRHPVEIVAVGEVRGKYFDATAGFGGEARGQGLHAGLVARNEDQVVAAAGKPIGIYGADARRCAGDEGGAEGGISHGSSPKRPGDRVACNLIVSHYHYAMDMSEEKNATCCPVARGLEKVGDAWSMLILRDLSLGLRRFEELRVSLRIAPNILTARLRALGEAGLVEKRRYSERPPRDEYVLTGAGRDFLPVLHVIGEWGRRHNGEGGTSRLVDTETNALVEPMVVDRLTGKPLADAKLRLAQPDDPLVSGAAPKRSWLLD</sequence>
<evidence type="ECO:0000256" key="1">
    <source>
        <dbReference type="ARBA" id="ARBA00023015"/>
    </source>
</evidence>
<proteinExistence type="predicted"/>
<keyword evidence="3" id="KW-0804">Transcription</keyword>
<evidence type="ECO:0000256" key="4">
    <source>
        <dbReference type="SAM" id="MobiDB-lite"/>
    </source>
</evidence>
<evidence type="ECO:0000256" key="3">
    <source>
        <dbReference type="ARBA" id="ARBA00023163"/>
    </source>
</evidence>
<dbReference type="PANTHER" id="PTHR33204">
    <property type="entry name" value="TRANSCRIPTIONAL REGULATOR, MARR FAMILY"/>
    <property type="match status" value="1"/>
</dbReference>
<keyword evidence="2" id="KW-0238">DNA-binding</keyword>
<feature type="compositionally biased region" description="Basic and acidic residues" evidence="4">
    <location>
        <begin position="11"/>
        <end position="26"/>
    </location>
</feature>
<evidence type="ECO:0000313" key="6">
    <source>
        <dbReference type="Proteomes" id="UP000050741"/>
    </source>
</evidence>
<dbReference type="PROSITE" id="PS51118">
    <property type="entry name" value="HTH_HXLR"/>
    <property type="match status" value="1"/>
</dbReference>
<dbReference type="SUPFAM" id="SSF46785">
    <property type="entry name" value="Winged helix' DNA-binding domain"/>
    <property type="match status" value="1"/>
</dbReference>
<protein>
    <submittedName>
        <fullName evidence="7">HTH hxlR-type domain-containing protein</fullName>
    </submittedName>
</protein>
<evidence type="ECO:0000313" key="7">
    <source>
        <dbReference type="WBParaSite" id="GPLIN_001437600"/>
    </source>
</evidence>
<dbReference type="Pfam" id="PF01638">
    <property type="entry name" value="HxlR"/>
    <property type="match status" value="1"/>
</dbReference>
<feature type="domain" description="HTH hxlR-type" evidence="5">
    <location>
        <begin position="163"/>
        <end position="260"/>
    </location>
</feature>
<name>A0A183CNB9_GLOPA</name>
<evidence type="ECO:0000256" key="2">
    <source>
        <dbReference type="ARBA" id="ARBA00023125"/>
    </source>
</evidence>
<reference evidence="6" key="2">
    <citation type="submission" date="2014-05" db="EMBL/GenBank/DDBJ databases">
        <title>The genome and life-stage specific transcriptomes of Globodera pallida elucidate key aspects of plant parasitism by a cyst nematode.</title>
        <authorList>
            <person name="Cotton J.A."/>
            <person name="Lilley C.J."/>
            <person name="Jones L.M."/>
            <person name="Kikuchi T."/>
            <person name="Reid A.J."/>
            <person name="Thorpe P."/>
            <person name="Tsai I.J."/>
            <person name="Beasley H."/>
            <person name="Blok V."/>
            <person name="Cock P.J.A."/>
            <person name="Van den Akker S.E."/>
            <person name="Holroyd N."/>
            <person name="Hunt M."/>
            <person name="Mantelin S."/>
            <person name="Naghra H."/>
            <person name="Pain A."/>
            <person name="Palomares-Rius J.E."/>
            <person name="Zarowiecki M."/>
            <person name="Berriman M."/>
            <person name="Jones J.T."/>
            <person name="Urwin P.E."/>
        </authorList>
    </citation>
    <scope>NUCLEOTIDE SEQUENCE [LARGE SCALE GENOMIC DNA]</scope>
    <source>
        <strain evidence="6">Lindley</strain>
    </source>
</reference>
<dbReference type="InterPro" id="IPR002577">
    <property type="entry name" value="HTH_HxlR"/>
</dbReference>
<keyword evidence="1" id="KW-0805">Transcription regulation</keyword>
<evidence type="ECO:0000259" key="5">
    <source>
        <dbReference type="PROSITE" id="PS51118"/>
    </source>
</evidence>
<dbReference type="PANTHER" id="PTHR33204:SF18">
    <property type="entry name" value="TRANSCRIPTIONAL REGULATORY PROTEIN"/>
    <property type="match status" value="1"/>
</dbReference>